<comment type="caution">
    <text evidence="2">The sequence shown here is derived from an EMBL/GenBank/DDBJ whole genome shotgun (WGS) entry which is preliminary data.</text>
</comment>
<dbReference type="AlphaFoldDB" id="A0A9X2VNF7"/>
<keyword evidence="1" id="KW-0732">Signal</keyword>
<proteinExistence type="predicted"/>
<organism evidence="2 3">
    <name type="scientific">Umezawaea endophytica</name>
    <dbReference type="NCBI Taxonomy" id="1654476"/>
    <lineage>
        <taxon>Bacteria</taxon>
        <taxon>Bacillati</taxon>
        <taxon>Actinomycetota</taxon>
        <taxon>Actinomycetes</taxon>
        <taxon>Pseudonocardiales</taxon>
        <taxon>Pseudonocardiaceae</taxon>
        <taxon>Umezawaea</taxon>
    </lineage>
</organism>
<gene>
    <name evidence="2" type="ORF">NZH93_23605</name>
</gene>
<name>A0A9X2VNF7_9PSEU</name>
<evidence type="ECO:0000313" key="2">
    <source>
        <dbReference type="EMBL" id="MCS7479860.1"/>
    </source>
</evidence>
<protein>
    <submittedName>
        <fullName evidence="2">Uncharacterized protein</fullName>
    </submittedName>
</protein>
<evidence type="ECO:0000256" key="1">
    <source>
        <dbReference type="SAM" id="SignalP"/>
    </source>
</evidence>
<sequence>MIVAGALSIPLALAVSGVASADTDTSRDATYYESTSTAGPHGASSHVVYSNVDDGWDWGHGGYGWHHHGVLSGLLYGLL</sequence>
<feature type="chain" id="PRO_5040721724" evidence="1">
    <location>
        <begin position="22"/>
        <end position="79"/>
    </location>
</feature>
<accession>A0A9X2VNF7</accession>
<reference evidence="2" key="1">
    <citation type="submission" date="2022-08" db="EMBL/GenBank/DDBJ databases">
        <authorList>
            <person name="Tistechok S."/>
            <person name="Samborskyy M."/>
            <person name="Roman I."/>
        </authorList>
    </citation>
    <scope>NUCLEOTIDE SEQUENCE</scope>
    <source>
        <strain evidence="2">DSM 103496</strain>
    </source>
</reference>
<dbReference type="RefSeq" id="WP_259625356.1">
    <property type="nucleotide sequence ID" value="NZ_JANYMP010000011.1"/>
</dbReference>
<dbReference type="Proteomes" id="UP001141259">
    <property type="component" value="Unassembled WGS sequence"/>
</dbReference>
<keyword evidence="3" id="KW-1185">Reference proteome</keyword>
<evidence type="ECO:0000313" key="3">
    <source>
        <dbReference type="Proteomes" id="UP001141259"/>
    </source>
</evidence>
<feature type="signal peptide" evidence="1">
    <location>
        <begin position="1"/>
        <end position="21"/>
    </location>
</feature>
<dbReference type="EMBL" id="JANYMP010000011">
    <property type="protein sequence ID" value="MCS7479860.1"/>
    <property type="molecule type" value="Genomic_DNA"/>
</dbReference>